<dbReference type="EMBL" id="PDPS01000007">
    <property type="protein sequence ID" value="PID60400.1"/>
    <property type="molecule type" value="Genomic_DNA"/>
</dbReference>
<dbReference type="InterPro" id="IPR036565">
    <property type="entry name" value="Mur-like_cat_sf"/>
</dbReference>
<evidence type="ECO:0000256" key="7">
    <source>
        <dbReference type="ARBA" id="ARBA00022842"/>
    </source>
</evidence>
<keyword evidence="6" id="KW-0067">ATP-binding</keyword>
<feature type="domain" description="Mur ligase central" evidence="12">
    <location>
        <begin position="173"/>
        <end position="314"/>
    </location>
</feature>
<dbReference type="Pfam" id="PF02875">
    <property type="entry name" value="Mur_ligase_C"/>
    <property type="match status" value="1"/>
</dbReference>
<dbReference type="PANTHER" id="PTHR11136:SF0">
    <property type="entry name" value="DIHYDROFOLATE SYNTHETASE-RELATED"/>
    <property type="match status" value="1"/>
</dbReference>
<evidence type="ECO:0000256" key="5">
    <source>
        <dbReference type="ARBA" id="ARBA00022741"/>
    </source>
</evidence>
<dbReference type="PIRSF" id="PIRSF001563">
    <property type="entry name" value="Folylpolyglu_synth"/>
    <property type="match status" value="1"/>
</dbReference>
<organism evidence="13 14">
    <name type="scientific">candidate division KSB3 bacterium</name>
    <dbReference type="NCBI Taxonomy" id="2044937"/>
    <lineage>
        <taxon>Bacteria</taxon>
        <taxon>candidate division KSB3</taxon>
    </lineage>
</organism>
<comment type="catalytic activity">
    <reaction evidence="9">
        <text>(6S)-5,6,7,8-tetrahydrofolyl-(gamma-L-Glu)(n) + L-glutamate + ATP = (6S)-5,6,7,8-tetrahydrofolyl-(gamma-L-Glu)(n+1) + ADP + phosphate + H(+)</text>
        <dbReference type="Rhea" id="RHEA:10580"/>
        <dbReference type="Rhea" id="RHEA-COMP:14738"/>
        <dbReference type="Rhea" id="RHEA-COMP:14740"/>
        <dbReference type="ChEBI" id="CHEBI:15378"/>
        <dbReference type="ChEBI" id="CHEBI:29985"/>
        <dbReference type="ChEBI" id="CHEBI:30616"/>
        <dbReference type="ChEBI" id="CHEBI:43474"/>
        <dbReference type="ChEBI" id="CHEBI:141005"/>
        <dbReference type="ChEBI" id="CHEBI:456216"/>
        <dbReference type="EC" id="6.3.2.17"/>
    </reaction>
</comment>
<evidence type="ECO:0000259" key="11">
    <source>
        <dbReference type="Pfam" id="PF02875"/>
    </source>
</evidence>
<keyword evidence="3" id="KW-0436">Ligase</keyword>
<reference evidence="13 14" key="1">
    <citation type="submission" date="2017-10" db="EMBL/GenBank/DDBJ databases">
        <title>Novel microbial diversity and functional potential in the marine mammal oral microbiome.</title>
        <authorList>
            <person name="Dudek N.K."/>
            <person name="Sun C.L."/>
            <person name="Burstein D."/>
            <person name="Kantor R.S."/>
            <person name="Aliaga Goltsman D.S."/>
            <person name="Bik E.M."/>
            <person name="Thomas B.C."/>
            <person name="Banfield J.F."/>
            <person name="Relman D.A."/>
        </authorList>
    </citation>
    <scope>NUCLEOTIDE SEQUENCE [LARGE SCALE GENOMIC DNA]</scope>
    <source>
        <strain evidence="13">DOLZORAL124_49_17</strain>
    </source>
</reference>
<dbReference type="Proteomes" id="UP000229740">
    <property type="component" value="Unassembled WGS sequence"/>
</dbReference>
<evidence type="ECO:0000256" key="6">
    <source>
        <dbReference type="ARBA" id="ARBA00022840"/>
    </source>
</evidence>
<dbReference type="PROSITE" id="PS01012">
    <property type="entry name" value="FOLYLPOLYGLU_SYNT_2"/>
    <property type="match status" value="1"/>
</dbReference>
<sequence>MALFLDKQPSQKTEGGLRKEPSMKPIPKIATISDAFNYFFSLSPKFGTWTMSQHERRQRLPRMRLFLEELGNPHQAYKSFHVAGTKGKGSTAAFLASILKAAGYRTGRYSSPHVSDPAERIAVFDAKSFELPPPELLTALTARIAQLHDSVPQRPRAWAFPVCMFELLTLFALLYFREVGCQYVVVETGIGGRYDATNIIEPLASVLTPVDYDHTEILGTTLEEIASQKSGIIKPGIPVFCSKQAHEVKTVFREAASSQNAPAYFLDEEAEELSSCLSADGTTLTLKFRHTASRHCRLALLGDFQADNAALAYVTISKTLPQLHEKTIERGLQETFLPGRMELILTRPPIVLDGAHTPLSVYRLLDSFKKIFPQKGILIFGSVAGKKPAHMARILAPAFQKILISTPGNFKQSHPDALCKIFQQHHAAVYLEKNPSAALQQALLFAENTLPVLVTGSFFLVADIRQYLRSLS</sequence>
<name>A0A2G6EE87_9BACT</name>
<feature type="region of interest" description="Disordered" evidence="10">
    <location>
        <begin position="1"/>
        <end position="22"/>
    </location>
</feature>
<evidence type="ECO:0000259" key="12">
    <source>
        <dbReference type="Pfam" id="PF08245"/>
    </source>
</evidence>
<dbReference type="Gene3D" id="3.40.1190.10">
    <property type="entry name" value="Mur-like, catalytic domain"/>
    <property type="match status" value="1"/>
</dbReference>
<dbReference type="GO" id="GO:0008841">
    <property type="term" value="F:dihydrofolate synthase activity"/>
    <property type="evidence" value="ECO:0007669"/>
    <property type="project" value="TreeGrafter"/>
</dbReference>
<feature type="domain" description="Mur ligase C-terminal" evidence="11">
    <location>
        <begin position="339"/>
        <end position="458"/>
    </location>
</feature>
<accession>A0A2G6EE87</accession>
<comment type="similarity">
    <text evidence="1">Belongs to the folylpolyglutamate synthase family.</text>
</comment>
<evidence type="ECO:0000256" key="10">
    <source>
        <dbReference type="SAM" id="MobiDB-lite"/>
    </source>
</evidence>
<dbReference type="GO" id="GO:0046872">
    <property type="term" value="F:metal ion binding"/>
    <property type="evidence" value="ECO:0007669"/>
    <property type="project" value="UniProtKB-KW"/>
</dbReference>
<dbReference type="GO" id="GO:0004326">
    <property type="term" value="F:tetrahydrofolylpolyglutamate synthase activity"/>
    <property type="evidence" value="ECO:0007669"/>
    <property type="project" value="UniProtKB-EC"/>
</dbReference>
<dbReference type="PANTHER" id="PTHR11136">
    <property type="entry name" value="FOLYLPOLYGLUTAMATE SYNTHASE-RELATED"/>
    <property type="match status" value="1"/>
</dbReference>
<dbReference type="InterPro" id="IPR004101">
    <property type="entry name" value="Mur_ligase_C"/>
</dbReference>
<gene>
    <name evidence="13" type="ORF">CSB45_00295</name>
</gene>
<dbReference type="InterPro" id="IPR018109">
    <property type="entry name" value="Folylpolyglutamate_synth_CS"/>
</dbReference>
<protein>
    <recommendedName>
        <fullName evidence="2">tetrahydrofolate synthase</fullName>
        <ecNumber evidence="2">6.3.2.17</ecNumber>
    </recommendedName>
    <alternativeName>
        <fullName evidence="8">Tetrahydrofolylpolyglutamate synthase</fullName>
    </alternativeName>
</protein>
<proteinExistence type="inferred from homology"/>
<dbReference type="NCBIfam" id="TIGR01499">
    <property type="entry name" value="folC"/>
    <property type="match status" value="1"/>
</dbReference>
<dbReference type="SUPFAM" id="SSF53623">
    <property type="entry name" value="MurD-like peptide ligases, catalytic domain"/>
    <property type="match status" value="1"/>
</dbReference>
<evidence type="ECO:0000256" key="1">
    <source>
        <dbReference type="ARBA" id="ARBA00008276"/>
    </source>
</evidence>
<evidence type="ECO:0000256" key="3">
    <source>
        <dbReference type="ARBA" id="ARBA00022598"/>
    </source>
</evidence>
<dbReference type="AlphaFoldDB" id="A0A2G6EE87"/>
<dbReference type="EC" id="6.3.2.17" evidence="2"/>
<dbReference type="GO" id="GO:0005737">
    <property type="term" value="C:cytoplasm"/>
    <property type="evidence" value="ECO:0007669"/>
    <property type="project" value="TreeGrafter"/>
</dbReference>
<comment type="caution">
    <text evidence="13">The sequence shown here is derived from an EMBL/GenBank/DDBJ whole genome shotgun (WGS) entry which is preliminary data.</text>
</comment>
<dbReference type="PROSITE" id="PS01011">
    <property type="entry name" value="FOLYLPOLYGLU_SYNT_1"/>
    <property type="match status" value="1"/>
</dbReference>
<dbReference type="InterPro" id="IPR036615">
    <property type="entry name" value="Mur_ligase_C_dom_sf"/>
</dbReference>
<dbReference type="Pfam" id="PF08245">
    <property type="entry name" value="Mur_ligase_M"/>
    <property type="match status" value="1"/>
</dbReference>
<evidence type="ECO:0000256" key="9">
    <source>
        <dbReference type="ARBA" id="ARBA00047493"/>
    </source>
</evidence>
<keyword evidence="4" id="KW-0479">Metal-binding</keyword>
<evidence type="ECO:0000256" key="4">
    <source>
        <dbReference type="ARBA" id="ARBA00022723"/>
    </source>
</evidence>
<evidence type="ECO:0000256" key="8">
    <source>
        <dbReference type="ARBA" id="ARBA00030592"/>
    </source>
</evidence>
<evidence type="ECO:0000313" key="14">
    <source>
        <dbReference type="Proteomes" id="UP000229740"/>
    </source>
</evidence>
<evidence type="ECO:0000313" key="13">
    <source>
        <dbReference type="EMBL" id="PID60400.1"/>
    </source>
</evidence>
<evidence type="ECO:0000256" key="2">
    <source>
        <dbReference type="ARBA" id="ARBA00013025"/>
    </source>
</evidence>
<dbReference type="InterPro" id="IPR013221">
    <property type="entry name" value="Mur_ligase_cen"/>
</dbReference>
<dbReference type="SUPFAM" id="SSF53244">
    <property type="entry name" value="MurD-like peptide ligases, peptide-binding domain"/>
    <property type="match status" value="1"/>
</dbReference>
<dbReference type="GO" id="GO:0005524">
    <property type="term" value="F:ATP binding"/>
    <property type="evidence" value="ECO:0007669"/>
    <property type="project" value="UniProtKB-KW"/>
</dbReference>
<keyword evidence="5" id="KW-0547">Nucleotide-binding</keyword>
<dbReference type="Gene3D" id="3.90.190.20">
    <property type="entry name" value="Mur ligase, C-terminal domain"/>
    <property type="match status" value="1"/>
</dbReference>
<keyword evidence="7" id="KW-0460">Magnesium</keyword>
<dbReference type="InterPro" id="IPR001645">
    <property type="entry name" value="Folylpolyglutamate_synth"/>
</dbReference>